<keyword evidence="3" id="KW-1185">Reference proteome</keyword>
<keyword evidence="1" id="KW-0812">Transmembrane</keyword>
<dbReference type="AlphaFoldDB" id="A0AAE0P1N5"/>
<keyword evidence="1" id="KW-0472">Membrane</keyword>
<reference evidence="2" key="1">
    <citation type="journal article" date="2023" name="Mol. Phylogenet. Evol.">
        <title>Genome-scale phylogeny and comparative genomics of the fungal order Sordariales.</title>
        <authorList>
            <person name="Hensen N."/>
            <person name="Bonometti L."/>
            <person name="Westerberg I."/>
            <person name="Brannstrom I.O."/>
            <person name="Guillou S."/>
            <person name="Cros-Aarteil S."/>
            <person name="Calhoun S."/>
            <person name="Haridas S."/>
            <person name="Kuo A."/>
            <person name="Mondo S."/>
            <person name="Pangilinan J."/>
            <person name="Riley R."/>
            <person name="LaButti K."/>
            <person name="Andreopoulos B."/>
            <person name="Lipzen A."/>
            <person name="Chen C."/>
            <person name="Yan M."/>
            <person name="Daum C."/>
            <person name="Ng V."/>
            <person name="Clum A."/>
            <person name="Steindorff A."/>
            <person name="Ohm R.A."/>
            <person name="Martin F."/>
            <person name="Silar P."/>
            <person name="Natvig D.O."/>
            <person name="Lalanne C."/>
            <person name="Gautier V."/>
            <person name="Ament-Velasquez S.L."/>
            <person name="Kruys A."/>
            <person name="Hutchinson M.I."/>
            <person name="Powell A.J."/>
            <person name="Barry K."/>
            <person name="Miller A.N."/>
            <person name="Grigoriev I.V."/>
            <person name="Debuchy R."/>
            <person name="Gladieux P."/>
            <person name="Hiltunen Thoren M."/>
            <person name="Johannesson H."/>
        </authorList>
    </citation>
    <scope>NUCLEOTIDE SEQUENCE</scope>
    <source>
        <strain evidence="2">FGSC 1904</strain>
    </source>
</reference>
<sequence>MSSEKAPSTSELFEVASQDSHLQKKLRFVHILDSVQTALTLLGLLMGLTVLGVSSNTLSVYNYTKPLPGSFLSLWPQEFNIQPAVALVACSAIITVLHIVALVFAKVQFLRTTSTIQISLSFALPFISLVAALIAVIFFYSVNASDSVDTFLSWTCRWRSVPMWTQPNWGTLCKQSKAGIYLSILLIPVEAGALALSGWLMKERNYVERYVNARKSPTPS</sequence>
<evidence type="ECO:0000313" key="3">
    <source>
        <dbReference type="Proteomes" id="UP001281003"/>
    </source>
</evidence>
<evidence type="ECO:0000313" key="2">
    <source>
        <dbReference type="EMBL" id="KAK3391736.1"/>
    </source>
</evidence>
<dbReference type="Proteomes" id="UP001281003">
    <property type="component" value="Unassembled WGS sequence"/>
</dbReference>
<feature type="transmembrane region" description="Helical" evidence="1">
    <location>
        <begin position="37"/>
        <end position="61"/>
    </location>
</feature>
<feature type="transmembrane region" description="Helical" evidence="1">
    <location>
        <begin position="178"/>
        <end position="200"/>
    </location>
</feature>
<name>A0AAE0P1N5_SORBR</name>
<comment type="caution">
    <text evidence="2">The sequence shown here is derived from an EMBL/GenBank/DDBJ whole genome shotgun (WGS) entry which is preliminary data.</text>
</comment>
<evidence type="ECO:0000256" key="1">
    <source>
        <dbReference type="SAM" id="Phobius"/>
    </source>
</evidence>
<proteinExistence type="predicted"/>
<feature type="transmembrane region" description="Helical" evidence="1">
    <location>
        <begin position="81"/>
        <end position="104"/>
    </location>
</feature>
<gene>
    <name evidence="2" type="ORF">B0T20DRAFT_63803</name>
</gene>
<feature type="transmembrane region" description="Helical" evidence="1">
    <location>
        <begin position="116"/>
        <end position="142"/>
    </location>
</feature>
<protein>
    <submittedName>
        <fullName evidence="2">Uncharacterized protein</fullName>
    </submittedName>
</protein>
<keyword evidence="1" id="KW-1133">Transmembrane helix</keyword>
<reference evidence="2" key="2">
    <citation type="submission" date="2023-07" db="EMBL/GenBank/DDBJ databases">
        <authorList>
            <consortium name="Lawrence Berkeley National Laboratory"/>
            <person name="Haridas S."/>
            <person name="Hensen N."/>
            <person name="Bonometti L."/>
            <person name="Westerberg I."/>
            <person name="Brannstrom I.O."/>
            <person name="Guillou S."/>
            <person name="Cros-Aarteil S."/>
            <person name="Calhoun S."/>
            <person name="Kuo A."/>
            <person name="Mondo S."/>
            <person name="Pangilinan J."/>
            <person name="Riley R."/>
            <person name="LaButti K."/>
            <person name="Andreopoulos B."/>
            <person name="Lipzen A."/>
            <person name="Chen C."/>
            <person name="Yanf M."/>
            <person name="Daum C."/>
            <person name="Ng V."/>
            <person name="Clum A."/>
            <person name="Steindorff A."/>
            <person name="Ohm R."/>
            <person name="Martin F."/>
            <person name="Silar P."/>
            <person name="Natvig D."/>
            <person name="Lalanne C."/>
            <person name="Gautier V."/>
            <person name="Ament-velasquez S.L."/>
            <person name="Kruys A."/>
            <person name="Hutchinson M.I."/>
            <person name="Powell A.J."/>
            <person name="Barry K."/>
            <person name="Miller A.N."/>
            <person name="Grigoriev I.V."/>
            <person name="Debuchy R."/>
            <person name="Gladieux P."/>
            <person name="Thoren M.H."/>
            <person name="Johannesson H."/>
        </authorList>
    </citation>
    <scope>NUCLEOTIDE SEQUENCE</scope>
    <source>
        <strain evidence="2">FGSC 1904</strain>
    </source>
</reference>
<accession>A0AAE0P1N5</accession>
<dbReference type="EMBL" id="JAUTDP010000012">
    <property type="protein sequence ID" value="KAK3391736.1"/>
    <property type="molecule type" value="Genomic_DNA"/>
</dbReference>
<organism evidence="2 3">
    <name type="scientific">Sordaria brevicollis</name>
    <dbReference type="NCBI Taxonomy" id="83679"/>
    <lineage>
        <taxon>Eukaryota</taxon>
        <taxon>Fungi</taxon>
        <taxon>Dikarya</taxon>
        <taxon>Ascomycota</taxon>
        <taxon>Pezizomycotina</taxon>
        <taxon>Sordariomycetes</taxon>
        <taxon>Sordariomycetidae</taxon>
        <taxon>Sordariales</taxon>
        <taxon>Sordariaceae</taxon>
        <taxon>Sordaria</taxon>
    </lineage>
</organism>